<dbReference type="Pfam" id="PF00941">
    <property type="entry name" value="FAD_binding_5"/>
    <property type="match status" value="1"/>
</dbReference>
<dbReference type="InterPro" id="IPR016169">
    <property type="entry name" value="FAD-bd_PCMH_sub2"/>
</dbReference>
<dbReference type="SUPFAM" id="SSF56176">
    <property type="entry name" value="FAD-binding/transporter-associated domain-like"/>
    <property type="match status" value="1"/>
</dbReference>
<organism evidence="2">
    <name type="scientific">Streptomyces sp. R33</name>
    <dbReference type="NCBI Taxonomy" id="3238629"/>
    <lineage>
        <taxon>Bacteria</taxon>
        <taxon>Bacillati</taxon>
        <taxon>Actinomycetota</taxon>
        <taxon>Actinomycetes</taxon>
        <taxon>Kitasatosporales</taxon>
        <taxon>Streptomycetaceae</taxon>
        <taxon>Streptomyces</taxon>
    </lineage>
</organism>
<gene>
    <name evidence="2" type="ORF">AB5J51_09325</name>
</gene>
<dbReference type="InterPro" id="IPR036318">
    <property type="entry name" value="FAD-bd_PCMH-like_sf"/>
</dbReference>
<dbReference type="Gene3D" id="3.30.465.10">
    <property type="match status" value="1"/>
</dbReference>
<dbReference type="EMBL" id="CP165727">
    <property type="protein sequence ID" value="XDV63117.1"/>
    <property type="molecule type" value="Genomic_DNA"/>
</dbReference>
<protein>
    <submittedName>
        <fullName evidence="2">FAD binding domain-containing protein</fullName>
    </submittedName>
</protein>
<dbReference type="PANTHER" id="PTHR42659">
    <property type="entry name" value="XANTHINE DEHYDROGENASE SUBUNIT C-RELATED"/>
    <property type="match status" value="1"/>
</dbReference>
<feature type="domain" description="FAD-binding PCMH-type" evidence="1">
    <location>
        <begin position="1"/>
        <end position="174"/>
    </location>
</feature>
<evidence type="ECO:0000259" key="1">
    <source>
        <dbReference type="PROSITE" id="PS51387"/>
    </source>
</evidence>
<dbReference type="AlphaFoldDB" id="A0AB39Y223"/>
<dbReference type="GO" id="GO:0071949">
    <property type="term" value="F:FAD binding"/>
    <property type="evidence" value="ECO:0007669"/>
    <property type="project" value="InterPro"/>
</dbReference>
<dbReference type="GO" id="GO:0016491">
    <property type="term" value="F:oxidoreductase activity"/>
    <property type="evidence" value="ECO:0007669"/>
    <property type="project" value="InterPro"/>
</dbReference>
<proteinExistence type="predicted"/>
<dbReference type="PANTHER" id="PTHR42659:SF9">
    <property type="entry name" value="XANTHINE DEHYDROGENASE FAD-BINDING SUBUNIT XDHB-RELATED"/>
    <property type="match status" value="1"/>
</dbReference>
<dbReference type="InterPro" id="IPR016166">
    <property type="entry name" value="FAD-bd_PCMH"/>
</dbReference>
<accession>A0AB39Y223</accession>
<evidence type="ECO:0000313" key="2">
    <source>
        <dbReference type="EMBL" id="XDV63117.1"/>
    </source>
</evidence>
<dbReference type="InterPro" id="IPR051312">
    <property type="entry name" value="Diverse_Substr_Oxidored"/>
</dbReference>
<reference evidence="2" key="1">
    <citation type="submission" date="2024-08" db="EMBL/GenBank/DDBJ databases">
        <authorList>
            <person name="Yu S.T."/>
        </authorList>
    </citation>
    <scope>NUCLEOTIDE SEQUENCE</scope>
    <source>
        <strain evidence="2">R33</strain>
    </source>
</reference>
<dbReference type="InterPro" id="IPR002346">
    <property type="entry name" value="Mopterin_DH_FAD-bd"/>
</dbReference>
<dbReference type="RefSeq" id="WP_369777417.1">
    <property type="nucleotide sequence ID" value="NZ_CP165727.1"/>
</dbReference>
<name>A0AB39Y223_9ACTN</name>
<sequence length="275" mass="30017">MDLNTITEVVRRPSDQPGSDWRDGDAWLAGGTWLYSAEQPGLRRLIDLTSLPWEPLVPSDAGLEIGATCTIRDLYAFAAPAEWTAGTLIPTACEAFLSSFKVWNAATVGGNICMSLPAGPMITLTVALEARYELWAPDGSVRTVDALDFVTGNNRNVLAPGEVLRRIDVPAHALRKRPAHRRFALTRLGRSTVFLIGTNTPGRSDLLLTVTAGTTRPVRFAFETMPDAHTLRQSIDAVPADVWFDDPNGTPDHRRHLTRHFAEEIRGELIAGGPA</sequence>
<dbReference type="PROSITE" id="PS51387">
    <property type="entry name" value="FAD_PCMH"/>
    <property type="match status" value="1"/>
</dbReference>